<feature type="region of interest" description="Disordered" evidence="1">
    <location>
        <begin position="200"/>
        <end position="230"/>
    </location>
</feature>
<gene>
    <name evidence="2" type="ORF">BCR44DRAFT_1058114</name>
</gene>
<name>A0A1Y2HQ13_9FUNG</name>
<reference evidence="2 3" key="1">
    <citation type="submission" date="2016-07" db="EMBL/GenBank/DDBJ databases">
        <title>Pervasive Adenine N6-methylation of Active Genes in Fungi.</title>
        <authorList>
            <consortium name="DOE Joint Genome Institute"/>
            <person name="Mondo S.J."/>
            <person name="Dannebaum R.O."/>
            <person name="Kuo R.C."/>
            <person name="Labutti K."/>
            <person name="Haridas S."/>
            <person name="Kuo A."/>
            <person name="Salamov A."/>
            <person name="Ahrendt S.R."/>
            <person name="Lipzen A."/>
            <person name="Sullivan W."/>
            <person name="Andreopoulos W.B."/>
            <person name="Clum A."/>
            <person name="Lindquist E."/>
            <person name="Daum C."/>
            <person name="Ramamoorthy G.K."/>
            <person name="Gryganskyi A."/>
            <person name="Culley D."/>
            <person name="Magnuson J.K."/>
            <person name="James T.Y."/>
            <person name="O'Malley M.A."/>
            <person name="Stajich J.E."/>
            <person name="Spatafora J.W."/>
            <person name="Visel A."/>
            <person name="Grigoriev I.V."/>
        </authorList>
    </citation>
    <scope>NUCLEOTIDE SEQUENCE [LARGE SCALE GENOMIC DNA]</scope>
    <source>
        <strain evidence="2 3">PL171</strain>
    </source>
</reference>
<accession>A0A1Y2HQ13</accession>
<dbReference type="Proteomes" id="UP000193411">
    <property type="component" value="Unassembled WGS sequence"/>
</dbReference>
<evidence type="ECO:0000256" key="1">
    <source>
        <dbReference type="SAM" id="MobiDB-lite"/>
    </source>
</evidence>
<feature type="region of interest" description="Disordered" evidence="1">
    <location>
        <begin position="62"/>
        <end position="98"/>
    </location>
</feature>
<protein>
    <submittedName>
        <fullName evidence="2">Uncharacterized protein</fullName>
    </submittedName>
</protein>
<feature type="compositionally biased region" description="Basic and acidic residues" evidence="1">
    <location>
        <begin position="151"/>
        <end position="160"/>
    </location>
</feature>
<proteinExistence type="predicted"/>
<evidence type="ECO:0000313" key="3">
    <source>
        <dbReference type="Proteomes" id="UP000193411"/>
    </source>
</evidence>
<sequence>MSSTVSRESMAAAGDAHSSTSESTSNGATSSSGGVAGNAFAAQLANLYSANQSLSPFARHTEHSMFRSLPKRKQTVQPHDRDEHGLSRTNSSLMSIPSGTIITPAVSPTSSSGPGMSGIGYVTPRMVARRSRKAVRRRVFTLDLRPKPVQDADIKGARDSDDADVDEDVSPSSSVSVVGAYVAADEDWAARFTDELLPSSSVSEVGVEATRAPSGGLKEAKSQRRRVSNQ</sequence>
<feature type="compositionally biased region" description="Polar residues" evidence="1">
    <location>
        <begin position="87"/>
        <end position="98"/>
    </location>
</feature>
<organism evidence="2 3">
    <name type="scientific">Catenaria anguillulae PL171</name>
    <dbReference type="NCBI Taxonomy" id="765915"/>
    <lineage>
        <taxon>Eukaryota</taxon>
        <taxon>Fungi</taxon>
        <taxon>Fungi incertae sedis</taxon>
        <taxon>Blastocladiomycota</taxon>
        <taxon>Blastocladiomycetes</taxon>
        <taxon>Blastocladiales</taxon>
        <taxon>Catenariaceae</taxon>
        <taxon>Catenaria</taxon>
    </lineage>
</organism>
<dbReference type="EMBL" id="MCFL01000015">
    <property type="protein sequence ID" value="ORZ36698.1"/>
    <property type="molecule type" value="Genomic_DNA"/>
</dbReference>
<feature type="region of interest" description="Disordered" evidence="1">
    <location>
        <begin position="1"/>
        <end position="35"/>
    </location>
</feature>
<feature type="region of interest" description="Disordered" evidence="1">
    <location>
        <begin position="151"/>
        <end position="171"/>
    </location>
</feature>
<feature type="compositionally biased region" description="Low complexity" evidence="1">
    <location>
        <begin position="18"/>
        <end position="35"/>
    </location>
</feature>
<evidence type="ECO:0000313" key="2">
    <source>
        <dbReference type="EMBL" id="ORZ36698.1"/>
    </source>
</evidence>
<keyword evidence="3" id="KW-1185">Reference proteome</keyword>
<comment type="caution">
    <text evidence="2">The sequence shown here is derived from an EMBL/GenBank/DDBJ whole genome shotgun (WGS) entry which is preliminary data.</text>
</comment>
<dbReference type="AlphaFoldDB" id="A0A1Y2HQ13"/>